<evidence type="ECO:0000256" key="1">
    <source>
        <dbReference type="ARBA" id="ARBA00004196"/>
    </source>
</evidence>
<dbReference type="InterPro" id="IPR050739">
    <property type="entry name" value="MFP"/>
</dbReference>
<dbReference type="PANTHER" id="PTHR30386:SF19">
    <property type="entry name" value="MULTIDRUG EXPORT PROTEIN EMRA-RELATED"/>
    <property type="match status" value="1"/>
</dbReference>
<feature type="transmembrane region" description="Helical" evidence="4">
    <location>
        <begin position="35"/>
        <end position="52"/>
    </location>
</feature>
<dbReference type="GO" id="GO:0030313">
    <property type="term" value="C:cell envelope"/>
    <property type="evidence" value="ECO:0007669"/>
    <property type="project" value="UniProtKB-SubCell"/>
</dbReference>
<reference evidence="5" key="1">
    <citation type="submission" date="2021-10" db="EMBL/GenBank/DDBJ databases">
        <title>Roseicella aerolatum sp. nov., isolated from aerosols of e-waste dismantling site.</title>
        <authorList>
            <person name="Qin T."/>
        </authorList>
    </citation>
    <scope>NUCLEOTIDE SEQUENCE</scope>
    <source>
        <strain evidence="5">GB24</strain>
    </source>
</reference>
<keyword evidence="2" id="KW-0175">Coiled coil</keyword>
<keyword evidence="4" id="KW-0472">Membrane</keyword>
<keyword evidence="4" id="KW-1133">Transmembrane helix</keyword>
<sequence length="408" mass="43405">MPDDLRLHPPRMAGQNTTTVAGPEDGKRRHGLRRLLRGALGLGLIALAGFFLHDRFYRLEAAHAVMAGAPMVLRAPLGGVLEAPAGPAPRIGDILPAGTPFAILRNPRVDDSRRAELMAQLATAEAERIALDHRAAHAAAELAEADRHAALFQQTRTATLRARLAEVESAALAAEARLQEAEQALRRSQSLHATGNAPAAALDQATRAAAVARAERQAAVERRAVLMAELEAAGQGVFASEAATDRSATQQFRDRLRAAAAELEAQRLEREARLAALRAQLQEEAGRLERLRQAELSLPVAARLLHLAARPGEQVLPGQEVAVLAECGRPEVTAAVEAHVFRGLRLGQAARFRPAGEDAALPGEVAALRAEPGRAEGGLPRFEVLVRLSPESGHAAACESGRLGRLSF</sequence>
<dbReference type="Proteomes" id="UP001139311">
    <property type="component" value="Unassembled WGS sequence"/>
</dbReference>
<evidence type="ECO:0000256" key="2">
    <source>
        <dbReference type="SAM" id="Coils"/>
    </source>
</evidence>
<name>A0A9X1IDD1_9PROT</name>
<comment type="subcellular location">
    <subcellularLocation>
        <location evidence="1">Cell envelope</location>
    </subcellularLocation>
</comment>
<feature type="coiled-coil region" evidence="2">
    <location>
        <begin position="253"/>
        <end position="294"/>
    </location>
</feature>
<protein>
    <submittedName>
        <fullName evidence="5">HlyD family secretion protein</fullName>
    </submittedName>
</protein>
<keyword evidence="4" id="KW-0812">Transmembrane</keyword>
<accession>A0A9X1IDD1</accession>
<evidence type="ECO:0000256" key="3">
    <source>
        <dbReference type="SAM" id="MobiDB-lite"/>
    </source>
</evidence>
<feature type="region of interest" description="Disordered" evidence="3">
    <location>
        <begin position="1"/>
        <end position="28"/>
    </location>
</feature>
<dbReference type="AlphaFoldDB" id="A0A9X1IDD1"/>
<gene>
    <name evidence="5" type="ORF">LHA35_11865</name>
</gene>
<dbReference type="RefSeq" id="WP_226608481.1">
    <property type="nucleotide sequence ID" value="NZ_JAJAQI010000015.1"/>
</dbReference>
<evidence type="ECO:0000313" key="6">
    <source>
        <dbReference type="Proteomes" id="UP001139311"/>
    </source>
</evidence>
<dbReference type="EMBL" id="JAJAQI010000015">
    <property type="protein sequence ID" value="MCB4822432.1"/>
    <property type="molecule type" value="Genomic_DNA"/>
</dbReference>
<feature type="coiled-coil region" evidence="2">
    <location>
        <begin position="164"/>
        <end position="222"/>
    </location>
</feature>
<organism evidence="5 6">
    <name type="scientific">Roseicella aerolata</name>
    <dbReference type="NCBI Taxonomy" id="2883479"/>
    <lineage>
        <taxon>Bacteria</taxon>
        <taxon>Pseudomonadati</taxon>
        <taxon>Pseudomonadota</taxon>
        <taxon>Alphaproteobacteria</taxon>
        <taxon>Acetobacterales</taxon>
        <taxon>Roseomonadaceae</taxon>
        <taxon>Roseicella</taxon>
    </lineage>
</organism>
<keyword evidence="6" id="KW-1185">Reference proteome</keyword>
<evidence type="ECO:0000256" key="4">
    <source>
        <dbReference type="SAM" id="Phobius"/>
    </source>
</evidence>
<proteinExistence type="predicted"/>
<evidence type="ECO:0000313" key="5">
    <source>
        <dbReference type="EMBL" id="MCB4822432.1"/>
    </source>
</evidence>
<dbReference type="PANTHER" id="PTHR30386">
    <property type="entry name" value="MEMBRANE FUSION SUBUNIT OF EMRAB-TOLC MULTIDRUG EFFLUX PUMP"/>
    <property type="match status" value="1"/>
</dbReference>
<comment type="caution">
    <text evidence="5">The sequence shown here is derived from an EMBL/GenBank/DDBJ whole genome shotgun (WGS) entry which is preliminary data.</text>
</comment>